<dbReference type="Proteomes" id="UP001187531">
    <property type="component" value="Unassembled WGS sequence"/>
</dbReference>
<gene>
    <name evidence="1" type="ORF">QYM36_002382</name>
</gene>
<proteinExistence type="predicted"/>
<dbReference type="EMBL" id="JAVRJZ010000004">
    <property type="protein sequence ID" value="KAK2724017.1"/>
    <property type="molecule type" value="Genomic_DNA"/>
</dbReference>
<keyword evidence="2" id="KW-1185">Reference proteome</keyword>
<comment type="caution">
    <text evidence="1">The sequence shown here is derived from an EMBL/GenBank/DDBJ whole genome shotgun (WGS) entry which is preliminary data.</text>
</comment>
<protein>
    <submittedName>
        <fullName evidence="1">Uncharacterized protein</fullName>
    </submittedName>
</protein>
<evidence type="ECO:0000313" key="2">
    <source>
        <dbReference type="Proteomes" id="UP001187531"/>
    </source>
</evidence>
<accession>A0AA88LB83</accession>
<name>A0AA88LB83_ARTSF</name>
<sequence length="176" mass="19761">MLPGQRPPLGQLTFKRLSNDLGGVLHQETTDCYKCPDNVVIKGSFTSWSGVLNDIWLYAKKIFASELARHRAYIVDSYLLRVSALPNSIRKYPAPPNTTSSNTPKASDITVSEWKTHFSSEFVAPDPTLESKYGAELIEFLSVYPESKYVVTMQTIITTVSRLKRKVTFGIDNIIL</sequence>
<evidence type="ECO:0000313" key="1">
    <source>
        <dbReference type="EMBL" id="KAK2724017.1"/>
    </source>
</evidence>
<organism evidence="1 2">
    <name type="scientific">Artemia franciscana</name>
    <name type="common">Brine shrimp</name>
    <name type="synonym">Artemia sanfranciscana</name>
    <dbReference type="NCBI Taxonomy" id="6661"/>
    <lineage>
        <taxon>Eukaryota</taxon>
        <taxon>Metazoa</taxon>
        <taxon>Ecdysozoa</taxon>
        <taxon>Arthropoda</taxon>
        <taxon>Crustacea</taxon>
        <taxon>Branchiopoda</taxon>
        <taxon>Anostraca</taxon>
        <taxon>Artemiidae</taxon>
        <taxon>Artemia</taxon>
    </lineage>
</organism>
<dbReference type="AlphaFoldDB" id="A0AA88LB83"/>
<reference evidence="1" key="1">
    <citation type="submission" date="2023-07" db="EMBL/GenBank/DDBJ databases">
        <title>Chromosome-level genome assembly of Artemia franciscana.</title>
        <authorList>
            <person name="Jo E."/>
        </authorList>
    </citation>
    <scope>NUCLEOTIDE SEQUENCE</scope>
    <source>
        <tissue evidence="1">Whole body</tissue>
    </source>
</reference>